<gene>
    <name evidence="5" type="ORF">CTI12_AA554590</name>
</gene>
<dbReference type="InterPro" id="IPR011993">
    <property type="entry name" value="PH-like_dom_sf"/>
</dbReference>
<dbReference type="Proteomes" id="UP000245207">
    <property type="component" value="Unassembled WGS sequence"/>
</dbReference>
<evidence type="ECO:0000256" key="1">
    <source>
        <dbReference type="ARBA" id="ARBA00004496"/>
    </source>
</evidence>
<comment type="subcellular location">
    <subcellularLocation>
        <location evidence="1">Cytoplasm</location>
    </subcellularLocation>
</comment>
<proteinExistence type="inferred from homology"/>
<evidence type="ECO:0000313" key="6">
    <source>
        <dbReference type="Proteomes" id="UP000245207"/>
    </source>
</evidence>
<dbReference type="InterPro" id="IPR010334">
    <property type="entry name" value="Dcp1"/>
</dbReference>
<dbReference type="GO" id="GO:0003729">
    <property type="term" value="F:mRNA binding"/>
    <property type="evidence" value="ECO:0007669"/>
    <property type="project" value="TreeGrafter"/>
</dbReference>
<dbReference type="STRING" id="35608.A0A2U1KX74"/>
<evidence type="ECO:0000256" key="3">
    <source>
        <dbReference type="ARBA" id="ARBA00022490"/>
    </source>
</evidence>
<dbReference type="OrthoDB" id="440673at2759"/>
<dbReference type="SUPFAM" id="SSF50729">
    <property type="entry name" value="PH domain-like"/>
    <property type="match status" value="1"/>
</dbReference>
<evidence type="ECO:0000256" key="2">
    <source>
        <dbReference type="ARBA" id="ARBA00008778"/>
    </source>
</evidence>
<name>A0A2U1KX74_ARTAN</name>
<dbReference type="PANTHER" id="PTHR16290:SF0">
    <property type="entry name" value="DECAPPING PROTEIN 1, ISOFORM A"/>
    <property type="match status" value="1"/>
</dbReference>
<dbReference type="AlphaFoldDB" id="A0A2U1KX74"/>
<keyword evidence="4" id="KW-0507">mRNA processing</keyword>
<keyword evidence="6" id="KW-1185">Reference proteome</keyword>
<organism evidence="5 6">
    <name type="scientific">Artemisia annua</name>
    <name type="common">Sweet wormwood</name>
    <dbReference type="NCBI Taxonomy" id="35608"/>
    <lineage>
        <taxon>Eukaryota</taxon>
        <taxon>Viridiplantae</taxon>
        <taxon>Streptophyta</taxon>
        <taxon>Embryophyta</taxon>
        <taxon>Tracheophyta</taxon>
        <taxon>Spermatophyta</taxon>
        <taxon>Magnoliopsida</taxon>
        <taxon>eudicotyledons</taxon>
        <taxon>Gunneridae</taxon>
        <taxon>Pentapetalae</taxon>
        <taxon>asterids</taxon>
        <taxon>campanulids</taxon>
        <taxon>Asterales</taxon>
        <taxon>Asteraceae</taxon>
        <taxon>Asteroideae</taxon>
        <taxon>Anthemideae</taxon>
        <taxon>Artemisiinae</taxon>
        <taxon>Artemisia</taxon>
    </lineage>
</organism>
<dbReference type="GO" id="GO:0000290">
    <property type="term" value="P:deadenylation-dependent decapping of nuclear-transcribed mRNA"/>
    <property type="evidence" value="ECO:0007669"/>
    <property type="project" value="InterPro"/>
</dbReference>
<dbReference type="EMBL" id="PKPP01013158">
    <property type="protein sequence ID" value="PWA41333.1"/>
    <property type="molecule type" value="Genomic_DNA"/>
</dbReference>
<dbReference type="GO" id="GO:0031087">
    <property type="term" value="P:deadenylation-independent decapping of nuclear-transcribed mRNA"/>
    <property type="evidence" value="ECO:0007669"/>
    <property type="project" value="TreeGrafter"/>
</dbReference>
<dbReference type="GO" id="GO:0000932">
    <property type="term" value="C:P-body"/>
    <property type="evidence" value="ECO:0007669"/>
    <property type="project" value="TreeGrafter"/>
</dbReference>
<dbReference type="Gene3D" id="2.30.29.30">
    <property type="entry name" value="Pleckstrin-homology domain (PH domain)/Phosphotyrosine-binding domain (PTB)"/>
    <property type="match status" value="1"/>
</dbReference>
<dbReference type="GO" id="GO:0006397">
    <property type="term" value="P:mRNA processing"/>
    <property type="evidence" value="ECO:0007669"/>
    <property type="project" value="UniProtKB-KW"/>
</dbReference>
<accession>A0A2U1KX74</accession>
<keyword evidence="3" id="KW-0963">Cytoplasm</keyword>
<evidence type="ECO:0000256" key="4">
    <source>
        <dbReference type="ARBA" id="ARBA00022664"/>
    </source>
</evidence>
<comment type="similarity">
    <text evidence="2">Belongs to the DCP1 family.</text>
</comment>
<comment type="caution">
    <text evidence="5">The sequence shown here is derived from an EMBL/GenBank/DDBJ whole genome shotgun (WGS) entry which is preliminary data.</text>
</comment>
<dbReference type="Pfam" id="PF06058">
    <property type="entry name" value="DCP1"/>
    <property type="match status" value="1"/>
</dbReference>
<dbReference type="PANTHER" id="PTHR16290">
    <property type="entry name" value="TRANSCRIPTION FACTOR SMIF DECAPPING ENZYME DCP1"/>
    <property type="match status" value="1"/>
</dbReference>
<dbReference type="GO" id="GO:0008047">
    <property type="term" value="F:enzyme activator activity"/>
    <property type="evidence" value="ECO:0007669"/>
    <property type="project" value="InterPro"/>
</dbReference>
<protein>
    <submittedName>
        <fullName evidence="5">Decapping 1</fullName>
    </submittedName>
</protein>
<reference evidence="5 6" key="1">
    <citation type="journal article" date="2018" name="Mol. Plant">
        <title>The genome of Artemisia annua provides insight into the evolution of Asteraceae family and artemisinin biosynthesis.</title>
        <authorList>
            <person name="Shen Q."/>
            <person name="Zhang L."/>
            <person name="Liao Z."/>
            <person name="Wang S."/>
            <person name="Yan T."/>
            <person name="Shi P."/>
            <person name="Liu M."/>
            <person name="Fu X."/>
            <person name="Pan Q."/>
            <person name="Wang Y."/>
            <person name="Lv Z."/>
            <person name="Lu X."/>
            <person name="Zhang F."/>
            <person name="Jiang W."/>
            <person name="Ma Y."/>
            <person name="Chen M."/>
            <person name="Hao X."/>
            <person name="Li L."/>
            <person name="Tang Y."/>
            <person name="Lv G."/>
            <person name="Zhou Y."/>
            <person name="Sun X."/>
            <person name="Brodelius P.E."/>
            <person name="Rose J.K.C."/>
            <person name="Tang K."/>
        </authorList>
    </citation>
    <scope>NUCLEOTIDE SEQUENCE [LARGE SCALE GENOMIC DNA]</scope>
    <source>
        <strain evidence="6">cv. Huhao1</strain>
        <tissue evidence="5">Leaf</tissue>
    </source>
</reference>
<evidence type="ECO:0000313" key="5">
    <source>
        <dbReference type="EMBL" id="PWA41333.1"/>
    </source>
</evidence>
<sequence>MKNQHFFFMQVRLRWLKRHYDLLLIYRWLKGDTGRDPNGIVVVNLNTQGEIPRPWCPNVTIYLKTGYEEEGWFMGGHWSMPTNSNNRVARTLKGLYLSLRENLVENLPGDFEFELQVPYLLYRNASQEVNGIWFYNTRECEDVANLFTRVGRQVVNVPSFMVRVDSQKHIDYLLTCPFGGGRRGRVKRKN</sequence>